<dbReference type="Proteomes" id="UP000295215">
    <property type="component" value="Unassembled WGS sequence"/>
</dbReference>
<reference evidence="2 3" key="1">
    <citation type="submission" date="2019-03" db="EMBL/GenBank/DDBJ databases">
        <title>Genomic Encyclopedia of Archaeal and Bacterial Type Strains, Phase II (KMG-II): from individual species to whole genera.</title>
        <authorList>
            <person name="Goeker M."/>
        </authorList>
    </citation>
    <scope>NUCLEOTIDE SEQUENCE [LARGE SCALE GENOMIC DNA]</scope>
    <source>
        <strain evidence="2 3">DSM 28213</strain>
    </source>
</reference>
<proteinExistence type="predicted"/>
<feature type="signal peptide" evidence="1">
    <location>
        <begin position="1"/>
        <end position="25"/>
    </location>
</feature>
<protein>
    <submittedName>
        <fullName evidence="2">Uncharacterized protein</fullName>
    </submittedName>
</protein>
<comment type="caution">
    <text evidence="2">The sequence shown here is derived from an EMBL/GenBank/DDBJ whole genome shotgun (WGS) entry which is preliminary data.</text>
</comment>
<dbReference type="EMBL" id="SOAG01000007">
    <property type="protein sequence ID" value="TDS62068.1"/>
    <property type="molecule type" value="Genomic_DNA"/>
</dbReference>
<feature type="chain" id="PRO_5020719631" evidence="1">
    <location>
        <begin position="26"/>
        <end position="264"/>
    </location>
</feature>
<gene>
    <name evidence="2" type="ORF">C8P70_10734</name>
</gene>
<sequence length="264" mass="31008">MRKFLVLKCVAFFVIFTIGIIKSTAQTNVQLFDDYNNLIQINRFDLPNGKVTLSQTFKSVDTQVTGAYYINRQKQFWDYLLLHFSQRLDYDELAKITDTVLLQKKFISNLTKDTVFNPIIREYTQKAIVKNQSKDSISMDALLNIAVKFLNVEKITDEDYYTARICTSLNEIKNTEKNRKPFPEAFCFGAIIENINNEKYNLYPYFVESVKNIYKLNLGIDKKDRLLRAQGAIFIQMFHYDKLKELLKDEYEKNKDILPFILSS</sequence>
<keyword evidence="1" id="KW-0732">Signal</keyword>
<name>A0A4R7F5U7_9FLAO</name>
<keyword evidence="3" id="KW-1185">Reference proteome</keyword>
<evidence type="ECO:0000256" key="1">
    <source>
        <dbReference type="SAM" id="SignalP"/>
    </source>
</evidence>
<dbReference type="OrthoDB" id="1454383at2"/>
<accession>A0A4R7F5U7</accession>
<dbReference type="AlphaFoldDB" id="A0A4R7F5U7"/>
<evidence type="ECO:0000313" key="2">
    <source>
        <dbReference type="EMBL" id="TDS62068.1"/>
    </source>
</evidence>
<dbReference type="RefSeq" id="WP_133712080.1">
    <property type="nucleotide sequence ID" value="NZ_SOAG01000007.1"/>
</dbReference>
<evidence type="ECO:0000313" key="3">
    <source>
        <dbReference type="Proteomes" id="UP000295215"/>
    </source>
</evidence>
<organism evidence="2 3">
    <name type="scientific">Myroides indicus</name>
    <dbReference type="NCBI Taxonomy" id="1323422"/>
    <lineage>
        <taxon>Bacteria</taxon>
        <taxon>Pseudomonadati</taxon>
        <taxon>Bacteroidota</taxon>
        <taxon>Flavobacteriia</taxon>
        <taxon>Flavobacteriales</taxon>
        <taxon>Flavobacteriaceae</taxon>
        <taxon>Myroides</taxon>
    </lineage>
</organism>